<dbReference type="SUPFAM" id="SSF56281">
    <property type="entry name" value="Metallo-hydrolase/oxidoreductase"/>
    <property type="match status" value="1"/>
</dbReference>
<evidence type="ECO:0000256" key="2">
    <source>
        <dbReference type="ARBA" id="ARBA00004963"/>
    </source>
</evidence>
<dbReference type="InterPro" id="IPR036866">
    <property type="entry name" value="RibonucZ/Hydroxyglut_hydro"/>
</dbReference>
<accession>A0ABQ2E957</accession>
<evidence type="ECO:0000256" key="1">
    <source>
        <dbReference type="ARBA" id="ARBA00001623"/>
    </source>
</evidence>
<dbReference type="PANTHER" id="PTHR43705:SF1">
    <property type="entry name" value="HYDROXYACYLGLUTATHIONE HYDROLASE GLOB"/>
    <property type="match status" value="1"/>
</dbReference>
<feature type="binding site" evidence="7">
    <location>
        <position position="128"/>
    </location>
    <ligand>
        <name>Zn(2+)</name>
        <dbReference type="ChEBI" id="CHEBI:29105"/>
        <label>1</label>
    </ligand>
</feature>
<keyword evidence="6 7" id="KW-0862">Zinc</keyword>
<evidence type="ECO:0000256" key="3">
    <source>
        <dbReference type="ARBA" id="ARBA00006759"/>
    </source>
</evidence>
<dbReference type="Gene3D" id="3.60.15.10">
    <property type="entry name" value="Ribonuclease Z/Hydroxyacylglutathione hydrolase-like"/>
    <property type="match status" value="1"/>
</dbReference>
<proteinExistence type="inferred from homology"/>
<dbReference type="InterPro" id="IPR032282">
    <property type="entry name" value="HAGH_C"/>
</dbReference>
<evidence type="ECO:0000256" key="7">
    <source>
        <dbReference type="HAMAP-Rule" id="MF_01374"/>
    </source>
</evidence>
<keyword evidence="4 7" id="KW-0479">Metal-binding</keyword>
<dbReference type="HAMAP" id="MF_01374">
    <property type="entry name" value="Glyoxalase_2"/>
    <property type="match status" value="1"/>
</dbReference>
<organism evidence="9 10">
    <name type="scientific">Luteimonas terricola</name>
    <dbReference type="NCBI Taxonomy" id="645597"/>
    <lineage>
        <taxon>Bacteria</taxon>
        <taxon>Pseudomonadati</taxon>
        <taxon>Pseudomonadota</taxon>
        <taxon>Gammaproteobacteria</taxon>
        <taxon>Lysobacterales</taxon>
        <taxon>Lysobacteraceae</taxon>
        <taxon>Luteimonas</taxon>
    </lineage>
</organism>
<dbReference type="NCBIfam" id="TIGR03413">
    <property type="entry name" value="GSH_gloB"/>
    <property type="match status" value="1"/>
</dbReference>
<comment type="catalytic activity">
    <reaction evidence="1 7">
        <text>an S-(2-hydroxyacyl)glutathione + H2O = a 2-hydroxy carboxylate + glutathione + H(+)</text>
        <dbReference type="Rhea" id="RHEA:21864"/>
        <dbReference type="ChEBI" id="CHEBI:15377"/>
        <dbReference type="ChEBI" id="CHEBI:15378"/>
        <dbReference type="ChEBI" id="CHEBI:57925"/>
        <dbReference type="ChEBI" id="CHEBI:58896"/>
        <dbReference type="ChEBI" id="CHEBI:71261"/>
        <dbReference type="EC" id="3.1.2.6"/>
    </reaction>
</comment>
<feature type="binding site" evidence="7">
    <location>
        <position position="71"/>
    </location>
    <ligand>
        <name>Zn(2+)</name>
        <dbReference type="ChEBI" id="CHEBI:29105"/>
        <label>1</label>
    </ligand>
</feature>
<dbReference type="PIRSF" id="PIRSF005457">
    <property type="entry name" value="Glx"/>
    <property type="match status" value="1"/>
</dbReference>
<feature type="binding site" evidence="7">
    <location>
        <position position="183"/>
    </location>
    <ligand>
        <name>Zn(2+)</name>
        <dbReference type="ChEBI" id="CHEBI:29105"/>
        <label>2</label>
    </ligand>
</feature>
<evidence type="ECO:0000256" key="5">
    <source>
        <dbReference type="ARBA" id="ARBA00022801"/>
    </source>
</evidence>
<dbReference type="InterPro" id="IPR035680">
    <property type="entry name" value="Clx_II_MBL"/>
</dbReference>
<dbReference type="EMBL" id="BMME01000001">
    <property type="protein sequence ID" value="GGK01808.1"/>
    <property type="molecule type" value="Genomic_DNA"/>
</dbReference>
<dbReference type="GO" id="GO:0016787">
    <property type="term" value="F:hydrolase activity"/>
    <property type="evidence" value="ECO:0007669"/>
    <property type="project" value="UniProtKB-KW"/>
</dbReference>
<keyword evidence="5 7" id="KW-0378">Hydrolase</keyword>
<reference evidence="10" key="1">
    <citation type="journal article" date="2019" name="Int. J. Syst. Evol. Microbiol.">
        <title>The Global Catalogue of Microorganisms (GCM) 10K type strain sequencing project: providing services to taxonomists for standard genome sequencing and annotation.</title>
        <authorList>
            <consortium name="The Broad Institute Genomics Platform"/>
            <consortium name="The Broad Institute Genome Sequencing Center for Infectious Disease"/>
            <person name="Wu L."/>
            <person name="Ma J."/>
        </authorList>
    </citation>
    <scope>NUCLEOTIDE SEQUENCE [LARGE SCALE GENOMIC DNA]</scope>
    <source>
        <strain evidence="10">CGMCC 1.8985</strain>
    </source>
</reference>
<keyword evidence="10" id="KW-1185">Reference proteome</keyword>
<dbReference type="Pfam" id="PF00753">
    <property type="entry name" value="Lactamase_B"/>
    <property type="match status" value="1"/>
</dbReference>
<evidence type="ECO:0000256" key="4">
    <source>
        <dbReference type="ARBA" id="ARBA00022723"/>
    </source>
</evidence>
<feature type="domain" description="Metallo-beta-lactamase" evidence="8">
    <location>
        <begin position="28"/>
        <end position="183"/>
    </location>
</feature>
<evidence type="ECO:0000256" key="6">
    <source>
        <dbReference type="ARBA" id="ARBA00022833"/>
    </source>
</evidence>
<dbReference type="Proteomes" id="UP000599009">
    <property type="component" value="Unassembled WGS sequence"/>
</dbReference>
<dbReference type="InterPro" id="IPR001279">
    <property type="entry name" value="Metallo-B-lactamas"/>
</dbReference>
<feature type="binding site" evidence="7">
    <location>
        <position position="76"/>
    </location>
    <ligand>
        <name>Zn(2+)</name>
        <dbReference type="ChEBI" id="CHEBI:29105"/>
        <label>2</label>
    </ligand>
</feature>
<evidence type="ECO:0000259" key="8">
    <source>
        <dbReference type="SMART" id="SM00849"/>
    </source>
</evidence>
<comment type="caution">
    <text evidence="9">The sequence shown here is derived from an EMBL/GenBank/DDBJ whole genome shotgun (WGS) entry which is preliminary data.</text>
</comment>
<evidence type="ECO:0000313" key="9">
    <source>
        <dbReference type="EMBL" id="GGK01808.1"/>
    </source>
</evidence>
<comment type="subunit">
    <text evidence="7">Monomer.</text>
</comment>
<dbReference type="EC" id="3.1.2.6" evidence="7"/>
<feature type="binding site" evidence="7">
    <location>
        <position position="75"/>
    </location>
    <ligand>
        <name>Zn(2+)</name>
        <dbReference type="ChEBI" id="CHEBI:29105"/>
        <label>2</label>
    </ligand>
</feature>
<dbReference type="InterPro" id="IPR017782">
    <property type="entry name" value="Hydroxyacylglutathione_Hdrlase"/>
</dbReference>
<feature type="binding site" evidence="7">
    <location>
        <position position="145"/>
    </location>
    <ligand>
        <name>Zn(2+)</name>
        <dbReference type="ChEBI" id="CHEBI:29105"/>
        <label>1</label>
    </ligand>
</feature>
<feature type="binding site" evidence="7">
    <location>
        <position position="145"/>
    </location>
    <ligand>
        <name>Zn(2+)</name>
        <dbReference type="ChEBI" id="CHEBI:29105"/>
        <label>2</label>
    </ligand>
</feature>
<protein>
    <recommendedName>
        <fullName evidence="7">Hydroxyacylglutathione hydrolase</fullName>
        <ecNumber evidence="7">3.1.2.6</ecNumber>
    </recommendedName>
    <alternativeName>
        <fullName evidence="7">Glyoxalase II</fullName>
        <shortName evidence="7">Glx II</shortName>
    </alternativeName>
</protein>
<dbReference type="PANTHER" id="PTHR43705">
    <property type="entry name" value="HYDROXYACYLGLUTATHIONE HYDROLASE"/>
    <property type="match status" value="1"/>
</dbReference>
<dbReference type="SMART" id="SM00849">
    <property type="entry name" value="Lactamase_B"/>
    <property type="match status" value="1"/>
</dbReference>
<evidence type="ECO:0000313" key="10">
    <source>
        <dbReference type="Proteomes" id="UP000599009"/>
    </source>
</evidence>
<feature type="binding site" evidence="7">
    <location>
        <position position="73"/>
    </location>
    <ligand>
        <name>Zn(2+)</name>
        <dbReference type="ChEBI" id="CHEBI:29105"/>
        <label>1</label>
    </ligand>
</feature>
<dbReference type="CDD" id="cd07723">
    <property type="entry name" value="hydroxyacylglutathione_hydrolase_MBL-fold"/>
    <property type="match status" value="1"/>
</dbReference>
<comment type="cofactor">
    <cofactor evidence="7">
        <name>Zn(2+)</name>
        <dbReference type="ChEBI" id="CHEBI:29105"/>
    </cofactor>
    <text evidence="7">Binds 2 Zn(2+) ions per subunit.</text>
</comment>
<comment type="pathway">
    <text evidence="2 7">Secondary metabolite metabolism; methylglyoxal degradation; (R)-lactate from methylglyoxal: step 2/2.</text>
</comment>
<dbReference type="Pfam" id="PF16123">
    <property type="entry name" value="HAGH_C"/>
    <property type="match status" value="1"/>
</dbReference>
<sequence>MVAILDVPPPPRAPHMTPTPFPLPAFDDNYIWLLPAHGGRGAVVVDPGDAAPVLAAADAGGWRPQAVLLTHHHGDHIGGVAALRARWPDLHVVAPDDRRIPVASQRVGDGDRVEAAGHAFDVLAVPGHTVSHIAFHGHGLLFCGDTLFSLGCGRLFEGTPAQMLASLDRLAALPGDTLVCCGHEYTQSNAAFARAVDPDNPALARRSEEVTTLRNDSLPTLPVTLGDERACNPFLRVDAPAVRAAVAAWSGDGDLSRVGAFAALRRWKDGFRA</sequence>
<dbReference type="InterPro" id="IPR050110">
    <property type="entry name" value="Glyoxalase_II_hydrolase"/>
</dbReference>
<comment type="function">
    <text evidence="7">Thiolesterase that catalyzes the hydrolysis of S-D-lactoyl-glutathione to form glutathione and D-lactic acid.</text>
</comment>
<name>A0ABQ2E957_9GAMM</name>
<comment type="similarity">
    <text evidence="3 7">Belongs to the metallo-beta-lactamase superfamily. Glyoxalase II family.</text>
</comment>
<gene>
    <name evidence="7 9" type="primary">gloB</name>
    <name evidence="9" type="ORF">GCM10011394_08660</name>
</gene>